<keyword evidence="1" id="KW-0479">Metal-binding</keyword>
<evidence type="ECO:0000313" key="8">
    <source>
        <dbReference type="EMBL" id="SVA85479.1"/>
    </source>
</evidence>
<dbReference type="PANTHER" id="PTHR42961">
    <property type="entry name" value="IRON-SULFUR PROTEIN NUBPL"/>
    <property type="match status" value="1"/>
</dbReference>
<dbReference type="Gene3D" id="3.30.300.130">
    <property type="entry name" value="Fe-S cluster assembly (FSCA)"/>
    <property type="match status" value="1"/>
</dbReference>
<dbReference type="SUPFAM" id="SSF117916">
    <property type="entry name" value="Fe-S cluster assembly (FSCA) domain-like"/>
    <property type="match status" value="1"/>
</dbReference>
<keyword evidence="4" id="KW-0408">Iron</keyword>
<name>A0A381Z8G6_9ZZZZ</name>
<gene>
    <name evidence="8" type="ORF">METZ01_LOCUS138333</name>
</gene>
<dbReference type="Gene3D" id="3.40.50.300">
    <property type="entry name" value="P-loop containing nucleotide triphosphate hydrolases"/>
    <property type="match status" value="1"/>
</dbReference>
<organism evidence="8">
    <name type="scientific">marine metagenome</name>
    <dbReference type="NCBI Taxonomy" id="408172"/>
    <lineage>
        <taxon>unclassified sequences</taxon>
        <taxon>metagenomes</taxon>
        <taxon>ecological metagenomes</taxon>
    </lineage>
</organism>
<dbReference type="CDD" id="cd02037">
    <property type="entry name" value="Mrp_NBP35"/>
    <property type="match status" value="1"/>
</dbReference>
<evidence type="ECO:0000256" key="1">
    <source>
        <dbReference type="ARBA" id="ARBA00022723"/>
    </source>
</evidence>
<dbReference type="InterPro" id="IPR019591">
    <property type="entry name" value="Mrp/NBP35_ATP-bd"/>
</dbReference>
<dbReference type="InterPro" id="IPR027417">
    <property type="entry name" value="P-loop_NTPase"/>
</dbReference>
<sequence length="372" mass="39349">MAWHLLTNGVWATVPPHFMPSEDDILNALKTVKYPGYSRDIVSFGIVKNVAVANGAVSVSIHLTSANAEVAQQLKSDCQDALKAIDGVRVAHVQVQQPSGGDQAQPGTPTPGQGPQKAPGIQRVVAVASGKGGVGKSTVSANLSCALAKRGANIGLLDCDIYGPSIPLMMGVNERPAVTEGDEKLVPLQSHGVKLMSMGFLLQDDQPVIWRGPMIMKTIQQFVMQVDWGELDYLLVDLPPGTGDAQLSLCQTVPLDGGVIVTTPQEASLGVVRKGIEMFRKVNVPILGIVENMSYFTAPGGERVEIFGHGGGQDEAARQGVPFLGEMPIFTEIRKGGDDGVPVVVSQPDSPPAEVFHQIARQLQDQLVVSAG</sequence>
<accession>A0A381Z8G6</accession>
<dbReference type="GO" id="GO:0140663">
    <property type="term" value="F:ATP-dependent FeS chaperone activity"/>
    <property type="evidence" value="ECO:0007669"/>
    <property type="project" value="InterPro"/>
</dbReference>
<dbReference type="InterPro" id="IPR034904">
    <property type="entry name" value="FSCA_dom_sf"/>
</dbReference>
<reference evidence="8" key="1">
    <citation type="submission" date="2018-05" db="EMBL/GenBank/DDBJ databases">
        <authorList>
            <person name="Lanie J.A."/>
            <person name="Ng W.-L."/>
            <person name="Kazmierczak K.M."/>
            <person name="Andrzejewski T.M."/>
            <person name="Davidsen T.M."/>
            <person name="Wayne K.J."/>
            <person name="Tettelin H."/>
            <person name="Glass J.I."/>
            <person name="Rusch D."/>
            <person name="Podicherti R."/>
            <person name="Tsui H.-C.T."/>
            <person name="Winkler M.E."/>
        </authorList>
    </citation>
    <scope>NUCLEOTIDE SEQUENCE</scope>
</reference>
<evidence type="ECO:0000256" key="3">
    <source>
        <dbReference type="ARBA" id="ARBA00022840"/>
    </source>
</evidence>
<dbReference type="Pfam" id="PF01883">
    <property type="entry name" value="FeS_assembly_P"/>
    <property type="match status" value="1"/>
</dbReference>
<feature type="region of interest" description="Disordered" evidence="6">
    <location>
        <begin position="96"/>
        <end position="119"/>
    </location>
</feature>
<dbReference type="SUPFAM" id="SSF52540">
    <property type="entry name" value="P-loop containing nucleoside triphosphate hydrolases"/>
    <property type="match status" value="1"/>
</dbReference>
<dbReference type="GO" id="GO:0051539">
    <property type="term" value="F:4 iron, 4 sulfur cluster binding"/>
    <property type="evidence" value="ECO:0007669"/>
    <property type="project" value="TreeGrafter"/>
</dbReference>
<dbReference type="HAMAP" id="MF_02040">
    <property type="entry name" value="Mrp_NBP35"/>
    <property type="match status" value="1"/>
</dbReference>
<dbReference type="InterPro" id="IPR033756">
    <property type="entry name" value="YlxH/NBP35"/>
</dbReference>
<dbReference type="GO" id="GO:0005524">
    <property type="term" value="F:ATP binding"/>
    <property type="evidence" value="ECO:0007669"/>
    <property type="project" value="UniProtKB-KW"/>
</dbReference>
<evidence type="ECO:0000256" key="5">
    <source>
        <dbReference type="ARBA" id="ARBA00023014"/>
    </source>
</evidence>
<dbReference type="GO" id="GO:0016226">
    <property type="term" value="P:iron-sulfur cluster assembly"/>
    <property type="evidence" value="ECO:0007669"/>
    <property type="project" value="InterPro"/>
</dbReference>
<dbReference type="EMBL" id="UINC01020332">
    <property type="protein sequence ID" value="SVA85479.1"/>
    <property type="molecule type" value="Genomic_DNA"/>
</dbReference>
<dbReference type="GO" id="GO:0046872">
    <property type="term" value="F:metal ion binding"/>
    <property type="evidence" value="ECO:0007669"/>
    <property type="project" value="UniProtKB-KW"/>
</dbReference>
<keyword evidence="5" id="KW-0411">Iron-sulfur</keyword>
<proteinExistence type="inferred from homology"/>
<dbReference type="PROSITE" id="PS01215">
    <property type="entry name" value="MRP"/>
    <property type="match status" value="1"/>
</dbReference>
<dbReference type="Pfam" id="PF10609">
    <property type="entry name" value="ParA"/>
    <property type="match status" value="1"/>
</dbReference>
<feature type="domain" description="MIP18 family-like" evidence="7">
    <location>
        <begin position="22"/>
        <end position="95"/>
    </location>
</feature>
<evidence type="ECO:0000256" key="6">
    <source>
        <dbReference type="SAM" id="MobiDB-lite"/>
    </source>
</evidence>
<protein>
    <recommendedName>
        <fullName evidence="7">MIP18 family-like domain-containing protein</fullName>
    </recommendedName>
</protein>
<dbReference type="InterPro" id="IPR044304">
    <property type="entry name" value="NUBPL-like"/>
</dbReference>
<keyword evidence="2" id="KW-0547">Nucleotide-binding</keyword>
<dbReference type="FunFam" id="3.40.50.300:FF:001119">
    <property type="entry name" value="Iron-sulfur cluster carrier protein"/>
    <property type="match status" value="1"/>
</dbReference>
<keyword evidence="3" id="KW-0067">ATP-binding</keyword>
<evidence type="ECO:0000259" key="7">
    <source>
        <dbReference type="Pfam" id="PF01883"/>
    </source>
</evidence>
<evidence type="ECO:0000256" key="2">
    <source>
        <dbReference type="ARBA" id="ARBA00022741"/>
    </source>
</evidence>
<feature type="compositionally biased region" description="Low complexity" evidence="6">
    <location>
        <begin position="100"/>
        <end position="119"/>
    </location>
</feature>
<dbReference type="InterPro" id="IPR002744">
    <property type="entry name" value="MIP18-like"/>
</dbReference>
<evidence type="ECO:0000256" key="4">
    <source>
        <dbReference type="ARBA" id="ARBA00023004"/>
    </source>
</evidence>
<dbReference type="AlphaFoldDB" id="A0A381Z8G6"/>
<dbReference type="PANTHER" id="PTHR42961:SF2">
    <property type="entry name" value="IRON-SULFUR PROTEIN NUBPL"/>
    <property type="match status" value="1"/>
</dbReference>
<dbReference type="InterPro" id="IPR000808">
    <property type="entry name" value="Mrp-like_CS"/>
</dbReference>